<evidence type="ECO:0000256" key="8">
    <source>
        <dbReference type="ARBA" id="ARBA00048679"/>
    </source>
</evidence>
<keyword evidence="9" id="KW-0812">Transmembrane</keyword>
<keyword evidence="2" id="KW-0723">Serine/threonine-protein kinase</keyword>
<dbReference type="Proteomes" id="UP001050691">
    <property type="component" value="Unassembled WGS sequence"/>
</dbReference>
<dbReference type="Pfam" id="PF00069">
    <property type="entry name" value="Pkinase"/>
    <property type="match status" value="2"/>
</dbReference>
<organism evidence="11 12">
    <name type="scientific">Clathrus columnatus</name>
    <dbReference type="NCBI Taxonomy" id="1419009"/>
    <lineage>
        <taxon>Eukaryota</taxon>
        <taxon>Fungi</taxon>
        <taxon>Dikarya</taxon>
        <taxon>Basidiomycota</taxon>
        <taxon>Agaricomycotina</taxon>
        <taxon>Agaricomycetes</taxon>
        <taxon>Phallomycetidae</taxon>
        <taxon>Phallales</taxon>
        <taxon>Clathraceae</taxon>
        <taxon>Clathrus</taxon>
    </lineage>
</organism>
<protein>
    <recommendedName>
        <fullName evidence="1">non-specific serine/threonine protein kinase</fullName>
        <ecNumber evidence="1">2.7.11.1</ecNumber>
    </recommendedName>
</protein>
<sequence>MSTVVVQDLEQFPRVELVNYYCPGGFHPVHLNDTFKNGQYRVINKLGYGSYGTVWLVYDTILKRYASLKILAAEVSDSYSEITVIQHLQQHATGSGKEYVVEIFDFFQHTGPNGLHHCIVMEVLGPPISSDIEKIYPDEAFPIEVAKRISAQISHGLAYIHTAGIVHGDLHMSNILLHSPIISSWTSDSDFEKYFGRPRQRPLTLLGTDELAAPSPHIPSYLVFVNNRNSLLKLCLSDPTQIHVKICDFGEAFIPTMQLTPLPPRGIPIFYAAPEVIFGDPSGLPADIWALAVLICYIIEGGFIFSSYRGIRKEVIKSMVLTLGKLPERWWFSWEERSEWFNEDGEWWKNGVKIFPKSNGSGGKPKGGGGEIATLNEITRRMIKYDPKERASIDEVIEWMNQNGWFVN</sequence>
<dbReference type="EC" id="2.7.11.1" evidence="1"/>
<evidence type="ECO:0000256" key="6">
    <source>
        <dbReference type="ARBA" id="ARBA00022840"/>
    </source>
</evidence>
<dbReference type="Gene3D" id="3.30.200.20">
    <property type="entry name" value="Phosphorylase Kinase, domain 1"/>
    <property type="match status" value="1"/>
</dbReference>
<dbReference type="InterPro" id="IPR000719">
    <property type="entry name" value="Prot_kinase_dom"/>
</dbReference>
<evidence type="ECO:0000313" key="11">
    <source>
        <dbReference type="EMBL" id="GJJ06231.1"/>
    </source>
</evidence>
<keyword evidence="3" id="KW-0808">Transferase</keyword>
<evidence type="ECO:0000256" key="7">
    <source>
        <dbReference type="ARBA" id="ARBA00047899"/>
    </source>
</evidence>
<reference evidence="11" key="1">
    <citation type="submission" date="2021-10" db="EMBL/GenBank/DDBJ databases">
        <title>De novo Genome Assembly of Clathrus columnatus (Basidiomycota, Fungi) Using Illumina and Nanopore Sequence Data.</title>
        <authorList>
            <person name="Ogiso-Tanaka E."/>
            <person name="Itagaki H."/>
            <person name="Hosoya T."/>
            <person name="Hosaka K."/>
        </authorList>
    </citation>
    <scope>NUCLEOTIDE SEQUENCE</scope>
    <source>
        <strain evidence="11">MO-923</strain>
    </source>
</reference>
<evidence type="ECO:0000256" key="1">
    <source>
        <dbReference type="ARBA" id="ARBA00012513"/>
    </source>
</evidence>
<dbReference type="PANTHER" id="PTHR47634">
    <property type="entry name" value="PROTEIN KINASE DOMAIN-CONTAINING PROTEIN-RELATED"/>
    <property type="match status" value="1"/>
</dbReference>
<dbReference type="GO" id="GO:0050684">
    <property type="term" value="P:regulation of mRNA processing"/>
    <property type="evidence" value="ECO:0007669"/>
    <property type="project" value="TreeGrafter"/>
</dbReference>
<dbReference type="PANTHER" id="PTHR47634:SF9">
    <property type="entry name" value="PROTEIN KINASE DOMAIN-CONTAINING PROTEIN-RELATED"/>
    <property type="match status" value="1"/>
</dbReference>
<dbReference type="PROSITE" id="PS50011">
    <property type="entry name" value="PROTEIN_KINASE_DOM"/>
    <property type="match status" value="1"/>
</dbReference>
<dbReference type="InterPro" id="IPR051334">
    <property type="entry name" value="SRPK"/>
</dbReference>
<dbReference type="EMBL" id="BPWL01000001">
    <property type="protein sequence ID" value="GJJ06231.1"/>
    <property type="molecule type" value="Genomic_DNA"/>
</dbReference>
<dbReference type="SUPFAM" id="SSF56112">
    <property type="entry name" value="Protein kinase-like (PK-like)"/>
    <property type="match status" value="1"/>
</dbReference>
<evidence type="ECO:0000256" key="9">
    <source>
        <dbReference type="SAM" id="Phobius"/>
    </source>
</evidence>
<evidence type="ECO:0000259" key="10">
    <source>
        <dbReference type="PROSITE" id="PS50011"/>
    </source>
</evidence>
<keyword evidence="5" id="KW-0418">Kinase</keyword>
<keyword evidence="9" id="KW-1133">Transmembrane helix</keyword>
<comment type="catalytic activity">
    <reaction evidence="7">
        <text>L-threonyl-[protein] + ATP = O-phospho-L-threonyl-[protein] + ADP + H(+)</text>
        <dbReference type="Rhea" id="RHEA:46608"/>
        <dbReference type="Rhea" id="RHEA-COMP:11060"/>
        <dbReference type="Rhea" id="RHEA-COMP:11605"/>
        <dbReference type="ChEBI" id="CHEBI:15378"/>
        <dbReference type="ChEBI" id="CHEBI:30013"/>
        <dbReference type="ChEBI" id="CHEBI:30616"/>
        <dbReference type="ChEBI" id="CHEBI:61977"/>
        <dbReference type="ChEBI" id="CHEBI:456216"/>
        <dbReference type="EC" id="2.7.11.1"/>
    </reaction>
</comment>
<evidence type="ECO:0000256" key="2">
    <source>
        <dbReference type="ARBA" id="ARBA00022527"/>
    </source>
</evidence>
<dbReference type="Gene3D" id="1.10.510.10">
    <property type="entry name" value="Transferase(Phosphotransferase) domain 1"/>
    <property type="match status" value="1"/>
</dbReference>
<keyword evidence="6" id="KW-0067">ATP-binding</keyword>
<evidence type="ECO:0000256" key="4">
    <source>
        <dbReference type="ARBA" id="ARBA00022741"/>
    </source>
</evidence>
<dbReference type="GO" id="GO:0000245">
    <property type="term" value="P:spliceosomal complex assembly"/>
    <property type="evidence" value="ECO:0007669"/>
    <property type="project" value="TreeGrafter"/>
</dbReference>
<name>A0AAV5A0W9_9AGAM</name>
<comment type="catalytic activity">
    <reaction evidence="8">
        <text>L-seryl-[protein] + ATP = O-phospho-L-seryl-[protein] + ADP + H(+)</text>
        <dbReference type="Rhea" id="RHEA:17989"/>
        <dbReference type="Rhea" id="RHEA-COMP:9863"/>
        <dbReference type="Rhea" id="RHEA-COMP:11604"/>
        <dbReference type="ChEBI" id="CHEBI:15378"/>
        <dbReference type="ChEBI" id="CHEBI:29999"/>
        <dbReference type="ChEBI" id="CHEBI:30616"/>
        <dbReference type="ChEBI" id="CHEBI:83421"/>
        <dbReference type="ChEBI" id="CHEBI:456216"/>
        <dbReference type="EC" id="2.7.11.1"/>
    </reaction>
</comment>
<dbReference type="AlphaFoldDB" id="A0AAV5A0W9"/>
<feature type="transmembrane region" description="Helical" evidence="9">
    <location>
        <begin position="288"/>
        <end position="308"/>
    </location>
</feature>
<dbReference type="GO" id="GO:0005524">
    <property type="term" value="F:ATP binding"/>
    <property type="evidence" value="ECO:0007669"/>
    <property type="project" value="UniProtKB-KW"/>
</dbReference>
<keyword evidence="9" id="KW-0472">Membrane</keyword>
<feature type="domain" description="Protein kinase" evidence="10">
    <location>
        <begin position="40"/>
        <end position="406"/>
    </location>
</feature>
<keyword evidence="12" id="KW-1185">Reference proteome</keyword>
<evidence type="ECO:0000256" key="5">
    <source>
        <dbReference type="ARBA" id="ARBA00022777"/>
    </source>
</evidence>
<keyword evidence="4" id="KW-0547">Nucleotide-binding</keyword>
<proteinExistence type="predicted"/>
<accession>A0AAV5A0W9</accession>
<comment type="caution">
    <text evidence="11">The sequence shown here is derived from an EMBL/GenBank/DDBJ whole genome shotgun (WGS) entry which is preliminary data.</text>
</comment>
<gene>
    <name evidence="11" type="ORF">Clacol_000421</name>
</gene>
<evidence type="ECO:0000313" key="12">
    <source>
        <dbReference type="Proteomes" id="UP001050691"/>
    </source>
</evidence>
<evidence type="ECO:0000256" key="3">
    <source>
        <dbReference type="ARBA" id="ARBA00022679"/>
    </source>
</evidence>
<dbReference type="InterPro" id="IPR011009">
    <property type="entry name" value="Kinase-like_dom_sf"/>
</dbReference>
<dbReference type="GO" id="GO:0004674">
    <property type="term" value="F:protein serine/threonine kinase activity"/>
    <property type="evidence" value="ECO:0007669"/>
    <property type="project" value="UniProtKB-KW"/>
</dbReference>